<gene>
    <name evidence="2" type="ORF">K7C98_01535</name>
</gene>
<dbReference type="EMBL" id="JAIRAU010000001">
    <property type="protein sequence ID" value="MBZ5707922.1"/>
    <property type="molecule type" value="Genomic_DNA"/>
</dbReference>
<accession>A0ABS7TI60</accession>
<proteinExistence type="predicted"/>
<reference evidence="2" key="1">
    <citation type="submission" date="2021-08" db="EMBL/GenBank/DDBJ databases">
        <authorList>
            <person name="Stevens D.C."/>
        </authorList>
    </citation>
    <scope>NUCLEOTIDE SEQUENCE</scope>
    <source>
        <strain evidence="2">DSM 53165</strain>
    </source>
</reference>
<dbReference type="Proteomes" id="UP001139031">
    <property type="component" value="Unassembled WGS sequence"/>
</dbReference>
<comment type="caution">
    <text evidence="2">The sequence shown here is derived from an EMBL/GenBank/DDBJ whole genome shotgun (WGS) entry which is preliminary data.</text>
</comment>
<sequence>MAARRSTSRVVPLAPQAPAPALPAAILGWLTGAEPLLVDFPGNAAGPVPARLLVELDARALELAVSTRQPAALMFEGGDPARPLIVGLVQAPGSAREARVDGKRVVLTGTEEVELRCGEASISLKKDGKLVIRGAYVETRAKGTNRIKGGSVQIN</sequence>
<organism evidence="2 3">
    <name type="scientific">Nannocystis pusilla</name>
    <dbReference type="NCBI Taxonomy" id="889268"/>
    <lineage>
        <taxon>Bacteria</taxon>
        <taxon>Pseudomonadati</taxon>
        <taxon>Myxococcota</taxon>
        <taxon>Polyangia</taxon>
        <taxon>Nannocystales</taxon>
        <taxon>Nannocystaceae</taxon>
        <taxon>Nannocystis</taxon>
    </lineage>
</organism>
<keyword evidence="3" id="KW-1185">Reference proteome</keyword>
<name>A0ABS7TI60_9BACT</name>
<dbReference type="InterPro" id="IPR045506">
    <property type="entry name" value="DUF6484"/>
</dbReference>
<dbReference type="RefSeq" id="WP_224189684.1">
    <property type="nucleotide sequence ID" value="NZ_JAIRAU010000001.1"/>
</dbReference>
<evidence type="ECO:0000313" key="3">
    <source>
        <dbReference type="Proteomes" id="UP001139031"/>
    </source>
</evidence>
<protein>
    <submittedName>
        <fullName evidence="2">DUF6484 domain-containing protein</fullName>
    </submittedName>
</protein>
<evidence type="ECO:0000259" key="1">
    <source>
        <dbReference type="Pfam" id="PF20093"/>
    </source>
</evidence>
<evidence type="ECO:0000313" key="2">
    <source>
        <dbReference type="EMBL" id="MBZ5707922.1"/>
    </source>
</evidence>
<feature type="domain" description="DUF6484" evidence="1">
    <location>
        <begin position="28"/>
        <end position="89"/>
    </location>
</feature>
<dbReference type="Pfam" id="PF20093">
    <property type="entry name" value="DUF6484"/>
    <property type="match status" value="1"/>
</dbReference>